<name>K1T3S1_9ZZZZ</name>
<dbReference type="AlphaFoldDB" id="K1T3S1"/>
<accession>K1T3S1</accession>
<sequence length="122" mass="13823">MIIIAAEPGKKAYVTEIESGSGAIREFLGGDFTYADYYDKQIMIIRRKYTSKNRLPLNRSLTDINNRKINVIAGPFILCGRIGKAPVSLRPEQIKKYMSVFGDNETFCCENGRLYSCREDGK</sequence>
<evidence type="ECO:0000259" key="1">
    <source>
        <dbReference type="Pfam" id="PF12957"/>
    </source>
</evidence>
<evidence type="ECO:0000313" key="2">
    <source>
        <dbReference type="EMBL" id="EKC54066.1"/>
    </source>
</evidence>
<organism evidence="2">
    <name type="scientific">human gut metagenome</name>
    <dbReference type="NCBI Taxonomy" id="408170"/>
    <lineage>
        <taxon>unclassified sequences</taxon>
        <taxon>metagenomes</taxon>
        <taxon>organismal metagenomes</taxon>
    </lineage>
</organism>
<protein>
    <recommendedName>
        <fullName evidence="1">DUF3846 domain-containing protein</fullName>
    </recommendedName>
</protein>
<comment type="caution">
    <text evidence="2">The sequence shown here is derived from an EMBL/GenBank/DDBJ whole genome shotgun (WGS) entry which is preliminary data.</text>
</comment>
<dbReference type="InterPro" id="IPR024559">
    <property type="entry name" value="DUF3846"/>
</dbReference>
<feature type="domain" description="DUF3846" evidence="1">
    <location>
        <begin position="3"/>
        <end position="101"/>
    </location>
</feature>
<gene>
    <name evidence="2" type="ORF">LEA_16044</name>
</gene>
<proteinExistence type="predicted"/>
<dbReference type="EMBL" id="AJWY01010963">
    <property type="protein sequence ID" value="EKC54066.1"/>
    <property type="molecule type" value="Genomic_DNA"/>
</dbReference>
<dbReference type="Pfam" id="PF12957">
    <property type="entry name" value="DUF3846"/>
    <property type="match status" value="1"/>
</dbReference>
<reference evidence="2" key="1">
    <citation type="journal article" date="2013" name="Environ. Microbiol.">
        <title>Microbiota from the distal guts of lean and obese adolescents exhibit partial functional redundancy besides clear differences in community structure.</title>
        <authorList>
            <person name="Ferrer M."/>
            <person name="Ruiz A."/>
            <person name="Lanza F."/>
            <person name="Haange S.B."/>
            <person name="Oberbach A."/>
            <person name="Till H."/>
            <person name="Bargiela R."/>
            <person name="Campoy C."/>
            <person name="Segura M.T."/>
            <person name="Richter M."/>
            <person name="von Bergen M."/>
            <person name="Seifert J."/>
            <person name="Suarez A."/>
        </authorList>
    </citation>
    <scope>NUCLEOTIDE SEQUENCE</scope>
</reference>